<reference evidence="3 4" key="1">
    <citation type="journal article" date="2018" name="BMC Genomics">
        <title>Genomic evidence for intraspecific hybridization in a clonal and extremely halotolerant yeast.</title>
        <authorList>
            <person name="Gostincar C."/>
            <person name="Stajich J.E."/>
            <person name="Zupancic J."/>
            <person name="Zalar P."/>
            <person name="Gunde-Cimerman N."/>
        </authorList>
    </citation>
    <scope>NUCLEOTIDE SEQUENCE [LARGE SCALE GENOMIC DNA]</scope>
    <source>
        <strain evidence="3 4">EXF-6651</strain>
    </source>
</reference>
<sequence>MEACYVNTGHPDFLNGHRAMAIVNERHQASKPVQVDPKTGKPLPASAAPPRSASPSLDGGNGGGGEGGGFFGSFFASKNKKKMAAMDAPPPTLKASGTLSEKETQEVEVIKLLITSYYNIVRRTMIDMVPKAIMLNLVEHTKDEMQRELLEQMYRQTELDDLLKESDYTVRRRKECQQMVESLGRASEITMTKKRARERQTFRFRRPYSEKPLPDTNPRAPVSRVTRIESKLPRFLQRFVTPLRHAPVSHTVAFLVLHEITAIVPLIALAGTFHYAHWLPPFVSEGKWISDGVEKFGRYFRRKGWITDAQEAEAEAEVEGERTGKLKKAVSRAGGKWWGRGEGGVRLVVEVATAYAITKALLPLRLVVSVWATPWFARWSVLPVTRYFKRGLGSRATASPAAGTGAVGGGVLPKDVGGKGR</sequence>
<feature type="region of interest" description="Disordered" evidence="1">
    <location>
        <begin position="29"/>
        <end position="63"/>
    </location>
</feature>
<evidence type="ECO:0000313" key="4">
    <source>
        <dbReference type="Proteomes" id="UP000276864"/>
    </source>
</evidence>
<dbReference type="EMBL" id="QWIM01001226">
    <property type="protein sequence ID" value="RMY27615.1"/>
    <property type="molecule type" value="Genomic_DNA"/>
</dbReference>
<dbReference type="InterPro" id="IPR018811">
    <property type="entry name" value="MRX11"/>
</dbReference>
<feature type="compositionally biased region" description="Low complexity" evidence="1">
    <location>
        <begin position="44"/>
        <end position="56"/>
    </location>
</feature>
<proteinExistence type="predicted"/>
<dbReference type="AlphaFoldDB" id="A0A3M7AJ42"/>
<dbReference type="Pfam" id="PF02212">
    <property type="entry name" value="GED"/>
    <property type="match status" value="1"/>
</dbReference>
<feature type="domain" description="GED" evidence="2">
    <location>
        <begin position="107"/>
        <end position="198"/>
    </location>
</feature>
<evidence type="ECO:0000259" key="2">
    <source>
        <dbReference type="PROSITE" id="PS51388"/>
    </source>
</evidence>
<dbReference type="GO" id="GO:0005739">
    <property type="term" value="C:mitochondrion"/>
    <property type="evidence" value="ECO:0007669"/>
    <property type="project" value="TreeGrafter"/>
</dbReference>
<dbReference type="SMART" id="SM00302">
    <property type="entry name" value="GED"/>
    <property type="match status" value="1"/>
</dbReference>
<dbReference type="Proteomes" id="UP000276864">
    <property type="component" value="Unassembled WGS sequence"/>
</dbReference>
<dbReference type="PROSITE" id="PS51388">
    <property type="entry name" value="GED"/>
    <property type="match status" value="1"/>
</dbReference>
<dbReference type="InterPro" id="IPR003130">
    <property type="entry name" value="GED"/>
</dbReference>
<dbReference type="PANTHER" id="PTHR28002:SF1">
    <property type="entry name" value="MIOREX COMPLEX COMPONENT 11"/>
    <property type="match status" value="1"/>
</dbReference>
<dbReference type="PANTHER" id="PTHR28002">
    <property type="entry name" value="MIOREX COMPLEX COMPONENT 11"/>
    <property type="match status" value="1"/>
</dbReference>
<dbReference type="Gene3D" id="1.20.120.1240">
    <property type="entry name" value="Dynamin, middle domain"/>
    <property type="match status" value="1"/>
</dbReference>
<dbReference type="InterPro" id="IPR020850">
    <property type="entry name" value="GED_dom"/>
</dbReference>
<comment type="caution">
    <text evidence="3">The sequence shown here is derived from an EMBL/GenBank/DDBJ whole genome shotgun (WGS) entry which is preliminary data.</text>
</comment>
<dbReference type="GO" id="GO:0005525">
    <property type="term" value="F:GTP binding"/>
    <property type="evidence" value="ECO:0007669"/>
    <property type="project" value="InterPro"/>
</dbReference>
<dbReference type="GO" id="GO:0003924">
    <property type="term" value="F:GTPase activity"/>
    <property type="evidence" value="ECO:0007669"/>
    <property type="project" value="InterPro"/>
</dbReference>
<evidence type="ECO:0000313" key="3">
    <source>
        <dbReference type="EMBL" id="RMY27615.1"/>
    </source>
</evidence>
<gene>
    <name evidence="3" type="ORF">D0866_10023</name>
</gene>
<name>A0A3M7AJ42_HORWE</name>
<dbReference type="Pfam" id="PF10306">
    <property type="entry name" value="FLILHELTA"/>
    <property type="match status" value="1"/>
</dbReference>
<protein>
    <recommendedName>
        <fullName evidence="2">GED domain-containing protein</fullName>
    </recommendedName>
</protein>
<evidence type="ECO:0000256" key="1">
    <source>
        <dbReference type="SAM" id="MobiDB-lite"/>
    </source>
</evidence>
<organism evidence="3 4">
    <name type="scientific">Hortaea werneckii</name>
    <name type="common">Black yeast</name>
    <name type="synonym">Cladosporium werneckii</name>
    <dbReference type="NCBI Taxonomy" id="91943"/>
    <lineage>
        <taxon>Eukaryota</taxon>
        <taxon>Fungi</taxon>
        <taxon>Dikarya</taxon>
        <taxon>Ascomycota</taxon>
        <taxon>Pezizomycotina</taxon>
        <taxon>Dothideomycetes</taxon>
        <taxon>Dothideomycetidae</taxon>
        <taxon>Mycosphaerellales</taxon>
        <taxon>Teratosphaeriaceae</taxon>
        <taxon>Hortaea</taxon>
    </lineage>
</organism>
<accession>A0A3M7AJ42</accession>